<evidence type="ECO:0000313" key="1">
    <source>
        <dbReference type="EMBL" id="MEC0276796.1"/>
    </source>
</evidence>
<organism evidence="1 2">
    <name type="scientific">Peribacillus castrilensis</name>
    <dbReference type="NCBI Taxonomy" id="2897690"/>
    <lineage>
        <taxon>Bacteria</taxon>
        <taxon>Bacillati</taxon>
        <taxon>Bacillota</taxon>
        <taxon>Bacilli</taxon>
        <taxon>Bacillales</taxon>
        <taxon>Bacillaceae</taxon>
        <taxon>Peribacillus</taxon>
    </lineage>
</organism>
<name>A0AAW9NFW2_9BACI</name>
<reference evidence="1 2" key="1">
    <citation type="submission" date="2023-03" db="EMBL/GenBank/DDBJ databases">
        <title>Bacillus Genome Sequencing.</title>
        <authorList>
            <person name="Dunlap C."/>
        </authorList>
    </citation>
    <scope>NUCLEOTIDE SEQUENCE [LARGE SCALE GENOMIC DNA]</scope>
    <source>
        <strain evidence="1 2">B-41290</strain>
    </source>
</reference>
<accession>A0AAW9NFW2</accession>
<keyword evidence="2" id="KW-1185">Reference proteome</keyword>
<dbReference type="EMBL" id="JARNBH010000042">
    <property type="protein sequence ID" value="MEC0276796.1"/>
    <property type="molecule type" value="Genomic_DNA"/>
</dbReference>
<dbReference type="RefSeq" id="WP_367408337.1">
    <property type="nucleotide sequence ID" value="NZ_JARNBH010000042.1"/>
</dbReference>
<dbReference type="Proteomes" id="UP001307168">
    <property type="component" value="Unassembled WGS sequence"/>
</dbReference>
<sequence>MSFFDNTATLQLLTQELEKMFVAGGWSTYGRYRVVAPVAGDSYRKKFGEVTLFKSLGSDGQVRNFGMIHGYGGKTPTPLGEEPVISQNSELGLLGIGDGTKLTFNFKVFPLVPGYESIFVAGVKKTTGFTVNYEKGTITFTTAPAVGQEVRSTFSLTDNAPETPARLWFFTYEDVRDERVVLTTGTDIEKTLTGTGSNYTFNLGANLLKQGSVTLYKAGTKVPTADYTVDYTAKTVTFTANPPTSGQAVTADFIMTLVKDASGNFGDFVVADFDPHAPKALADACLKGLNYVYPSIPTVVSFIPDNDYGFTWTRDSQMYYWGNITKDRIAMFFRVDPAPNPEKTFFAPLYIGKLSTIGKSPRKNNVIIGGGRVADEIPYTANMKLGGKTVDYGANTSNGNSSVMLQQSHGGAYYQKYYLAFITHDIQIDDSAEARFNPSVYSGMYHISPCYIVHPSDGYVGRLDEVYAIHPKNISQLDELEVIEQAKDEEIGIGDGTRKVFPLFHSPAGTSLVIKRNCVVVPTSEYVVDKELKTVTFNAGFIPTTGAELLASYDYKQVYRYTLADTPNTPFQLANVSPYAPIGLGILKENL</sequence>
<protein>
    <recommendedName>
        <fullName evidence="3">Virion structural protein</fullName>
    </recommendedName>
</protein>
<gene>
    <name evidence="1" type="ORF">P4706_27795</name>
</gene>
<comment type="caution">
    <text evidence="1">The sequence shown here is derived from an EMBL/GenBank/DDBJ whole genome shotgun (WGS) entry which is preliminary data.</text>
</comment>
<proteinExistence type="predicted"/>
<evidence type="ECO:0008006" key="3">
    <source>
        <dbReference type="Google" id="ProtNLM"/>
    </source>
</evidence>
<evidence type="ECO:0000313" key="2">
    <source>
        <dbReference type="Proteomes" id="UP001307168"/>
    </source>
</evidence>
<dbReference type="AlphaFoldDB" id="A0AAW9NFW2"/>